<dbReference type="EMBL" id="CP063989">
    <property type="protein sequence ID" value="QPL04599.1"/>
    <property type="molecule type" value="Genomic_DNA"/>
</dbReference>
<name>A0A7T0PVD8_9ACTO</name>
<evidence type="ECO:0000256" key="1">
    <source>
        <dbReference type="SAM" id="MobiDB-lite"/>
    </source>
</evidence>
<protein>
    <submittedName>
        <fullName evidence="2">Transcriptional regulator</fullName>
    </submittedName>
</protein>
<feature type="region of interest" description="Disordered" evidence="1">
    <location>
        <begin position="1"/>
        <end position="27"/>
    </location>
</feature>
<dbReference type="RefSeq" id="WP_196781484.1">
    <property type="nucleotide sequence ID" value="NZ_CP063989.1"/>
</dbReference>
<feature type="compositionally biased region" description="Basic and acidic residues" evidence="1">
    <location>
        <begin position="1"/>
        <end position="11"/>
    </location>
</feature>
<dbReference type="KEGG" id="arep:ID810_07280"/>
<reference evidence="2 3" key="1">
    <citation type="submission" date="2020-11" db="EMBL/GenBank/DDBJ databases">
        <title>Actinomyces sp. ZJ750.</title>
        <authorList>
            <person name="Zhou J."/>
        </authorList>
    </citation>
    <scope>NUCLEOTIDE SEQUENCE [LARGE SCALE GENOMIC DNA]</scope>
    <source>
        <strain evidence="2 3">ZJ750</strain>
    </source>
</reference>
<organism evidence="2 3">
    <name type="scientific">Actinomyces respiraculi</name>
    <dbReference type="NCBI Taxonomy" id="2744574"/>
    <lineage>
        <taxon>Bacteria</taxon>
        <taxon>Bacillati</taxon>
        <taxon>Actinomycetota</taxon>
        <taxon>Actinomycetes</taxon>
        <taxon>Actinomycetales</taxon>
        <taxon>Actinomycetaceae</taxon>
        <taxon>Actinomyces</taxon>
    </lineage>
</organism>
<sequence length="134" mass="14969">MAGNREGEDRGAINAAKRRHRSVPTAPQRRMFFSDVKPYEVPEKSDDLKGPASGVVHLPHRVLWAPGNGRIDLDAEGGVGLAYRAVLAEGTVEDQTAVVNWDRLVEVWPELLLPHRVRRLWEERFPELRAGASA</sequence>
<dbReference type="AlphaFoldDB" id="A0A7T0PVD8"/>
<accession>A0A7T0PVD8</accession>
<proteinExistence type="predicted"/>
<dbReference type="Proteomes" id="UP000594637">
    <property type="component" value="Chromosome"/>
</dbReference>
<evidence type="ECO:0000313" key="3">
    <source>
        <dbReference type="Proteomes" id="UP000594637"/>
    </source>
</evidence>
<evidence type="ECO:0000313" key="2">
    <source>
        <dbReference type="EMBL" id="QPL04599.1"/>
    </source>
</evidence>
<keyword evidence="3" id="KW-1185">Reference proteome</keyword>
<gene>
    <name evidence="2" type="ORF">ID810_07280</name>
</gene>